<dbReference type="CDD" id="cd06153">
    <property type="entry name" value="YjgF_YER057c_UK114_like_5"/>
    <property type="match status" value="1"/>
</dbReference>
<feature type="binding site" evidence="2">
    <location>
        <position position="112"/>
    </location>
    <ligand>
        <name>substrate</name>
    </ligand>
</feature>
<dbReference type="Pfam" id="PF21168">
    <property type="entry name" value="FkbO_Hyg5-like_N"/>
    <property type="match status" value="1"/>
</dbReference>
<accession>A0A8J3T5N2</accession>
<reference evidence="4" key="1">
    <citation type="submission" date="2021-01" db="EMBL/GenBank/DDBJ databases">
        <title>Whole genome shotgun sequence of Planobispora takensis NBRC 109077.</title>
        <authorList>
            <person name="Komaki H."/>
            <person name="Tamura T."/>
        </authorList>
    </citation>
    <scope>NUCLEOTIDE SEQUENCE</scope>
    <source>
        <strain evidence="4">NBRC 109077</strain>
    </source>
</reference>
<gene>
    <name evidence="4" type="primary">rapK</name>
    <name evidence="4" type="ORF">Pta02_66610</name>
</gene>
<dbReference type="InterPro" id="IPR049368">
    <property type="entry name" value="FkbO_Hyg5-like_N"/>
</dbReference>
<dbReference type="Gene3D" id="3.30.1330.40">
    <property type="entry name" value="RutC-like"/>
    <property type="match status" value="1"/>
</dbReference>
<dbReference type="InterPro" id="IPR031038">
    <property type="entry name" value="Chori_FkbO_Hyg5"/>
</dbReference>
<dbReference type="NCBIfam" id="TIGR04444">
    <property type="entry name" value="chori_FkbO_Hyg5"/>
    <property type="match status" value="1"/>
</dbReference>
<feature type="domain" description="Chorismatase FkbO/Hyg5-like N-terminal" evidence="3">
    <location>
        <begin position="22"/>
        <end position="145"/>
    </location>
</feature>
<protein>
    <submittedName>
        <fullName evidence="4">Pteridine-dependent deoxygenase like protein</fullName>
    </submittedName>
</protein>
<dbReference type="InterPro" id="IPR035959">
    <property type="entry name" value="RutC-like_sf"/>
</dbReference>
<dbReference type="EMBL" id="BOOK01000053">
    <property type="protein sequence ID" value="GII04653.1"/>
    <property type="molecule type" value="Genomic_DNA"/>
</dbReference>
<dbReference type="SUPFAM" id="SSF55298">
    <property type="entry name" value="YjgF-like"/>
    <property type="match status" value="1"/>
</dbReference>
<evidence type="ECO:0000256" key="2">
    <source>
        <dbReference type="PIRSR" id="PIRSR631038-2"/>
    </source>
</evidence>
<evidence type="ECO:0000259" key="3">
    <source>
        <dbReference type="Pfam" id="PF21168"/>
    </source>
</evidence>
<proteinExistence type="predicted"/>
<comment type="caution">
    <text evidence="4">The sequence shown here is derived from an EMBL/GenBank/DDBJ whole genome shotgun (WGS) entry which is preliminary data.</text>
</comment>
<dbReference type="Proteomes" id="UP000634476">
    <property type="component" value="Unassembled WGS sequence"/>
</dbReference>
<evidence type="ECO:0000256" key="1">
    <source>
        <dbReference type="PIRSR" id="PIRSR631038-1"/>
    </source>
</evidence>
<organism evidence="4 5">
    <name type="scientific">Planobispora takensis</name>
    <dbReference type="NCBI Taxonomy" id="1367882"/>
    <lineage>
        <taxon>Bacteria</taxon>
        <taxon>Bacillati</taxon>
        <taxon>Actinomycetota</taxon>
        <taxon>Actinomycetes</taxon>
        <taxon>Streptosporangiales</taxon>
        <taxon>Streptosporangiaceae</taxon>
        <taxon>Planobispora</taxon>
    </lineage>
</organism>
<evidence type="ECO:0000313" key="4">
    <source>
        <dbReference type="EMBL" id="GII04653.1"/>
    </source>
</evidence>
<feature type="binding site" evidence="2">
    <location>
        <position position="178"/>
    </location>
    <ligand>
        <name>substrate</name>
    </ligand>
</feature>
<dbReference type="AlphaFoldDB" id="A0A8J3T5N2"/>
<keyword evidence="5" id="KW-1185">Reference proteome</keyword>
<feature type="binding site" evidence="2">
    <location>
        <position position="105"/>
    </location>
    <ligand>
        <name>substrate</name>
    </ligand>
</feature>
<evidence type="ECO:0000313" key="5">
    <source>
        <dbReference type="Proteomes" id="UP000634476"/>
    </source>
</evidence>
<feature type="active site" description="Proton acceptor" evidence="1">
    <location>
        <position position="291"/>
    </location>
</feature>
<name>A0A8J3T5N2_9ACTN</name>
<sequence>MRNGFPELSIAVPGTTATRPVEVWRTSRRVESGFHDGLAYAYDGRYLFCSGRIRHTADYAAATRDAYVRAFELLDRLGYPEVARVWNIVGGITGQVATEGPADRYGEFCQARAQVFRQRGLTVKDIPAATGIGGHDDHTTVYFLATRSRGVIRIENPLQVPAYEYPERYGPEAPCFARATYVAAETGGRSGDLFISGTASILGHLTVHEGDVERQTRTTLENIAALVSGKNLRSHGIDAELTLRDLDCVKVYVKRPHEAEIVRQICTASLGSKSEVGYVIADICRDDLLVEIEGFASISRPDVETVN</sequence>
<feature type="binding site" evidence="2">
    <location>
        <position position="165"/>
    </location>
    <ligand>
        <name>substrate</name>
    </ligand>
</feature>